<feature type="signal peptide" evidence="1">
    <location>
        <begin position="1"/>
        <end position="15"/>
    </location>
</feature>
<organism evidence="2 3">
    <name type="scientific">Effrenium voratum</name>
    <dbReference type="NCBI Taxonomy" id="2562239"/>
    <lineage>
        <taxon>Eukaryota</taxon>
        <taxon>Sar</taxon>
        <taxon>Alveolata</taxon>
        <taxon>Dinophyceae</taxon>
        <taxon>Suessiales</taxon>
        <taxon>Symbiodiniaceae</taxon>
        <taxon>Effrenium</taxon>
    </lineage>
</organism>
<dbReference type="Proteomes" id="UP001178507">
    <property type="component" value="Unassembled WGS sequence"/>
</dbReference>
<protein>
    <submittedName>
        <fullName evidence="2">Uncharacterized protein</fullName>
    </submittedName>
</protein>
<dbReference type="EMBL" id="CAUJNA010001202">
    <property type="protein sequence ID" value="CAJ1385144.1"/>
    <property type="molecule type" value="Genomic_DNA"/>
</dbReference>
<keyword evidence="1" id="KW-0732">Signal</keyword>
<evidence type="ECO:0000256" key="1">
    <source>
        <dbReference type="SAM" id="SignalP"/>
    </source>
</evidence>
<dbReference type="AlphaFoldDB" id="A0AA36IF77"/>
<keyword evidence="3" id="KW-1185">Reference proteome</keyword>
<gene>
    <name evidence="2" type="ORF">EVOR1521_LOCUS11807</name>
</gene>
<reference evidence="2" key="1">
    <citation type="submission" date="2023-08" db="EMBL/GenBank/DDBJ databases">
        <authorList>
            <person name="Chen Y."/>
            <person name="Shah S."/>
            <person name="Dougan E. K."/>
            <person name="Thang M."/>
            <person name="Chan C."/>
        </authorList>
    </citation>
    <scope>NUCLEOTIDE SEQUENCE</scope>
</reference>
<sequence>MGALLVLLLPVVSDAAISVLAHQPGNLVLRLRDHIVVDERELVAARSSKRAVCSSLQGPSCRDAEAALLVDGVVSRRLREAHPEAFLWDFARDQKVAILVSQLIQRLSEGANRSSSSRPGETVLGAFLQPPRSRCFELETWRLPPFVRFLPEKFGAGLPADTEPRWHGVWHVVRCPYPATPAKKVYLGEALLRRGWCLRLFGRGANRSAALRFARPLVLRRLVLGVTDSVARSPESTWGAGSFVCGHLQGEETWCRSLDQVARDARASKTLGAGSGTFYTDVGDSLMEVDEVVFSSVPLGGLTIASIAVSATKHWQQRPQQEVVLLRRPLGDGETKPPGLFEGVLTKISPDAAVWDANQILEHRLRLGGRVTAVQQLAGRTATEAPEKDLMELAADEPSQSLRQKLVKSITELLGSLAERPGEVEDVQALIAGAGAAEDWSEVFSNLQGKLDADQLQQLQQSVEEVLGALLQGQDEEAIPVDS</sequence>
<name>A0AA36IF77_9DINO</name>
<evidence type="ECO:0000313" key="2">
    <source>
        <dbReference type="EMBL" id="CAJ1385144.1"/>
    </source>
</evidence>
<comment type="caution">
    <text evidence="2">The sequence shown here is derived from an EMBL/GenBank/DDBJ whole genome shotgun (WGS) entry which is preliminary data.</text>
</comment>
<accession>A0AA36IF77</accession>
<feature type="chain" id="PRO_5041328705" evidence="1">
    <location>
        <begin position="16"/>
        <end position="483"/>
    </location>
</feature>
<proteinExistence type="predicted"/>
<evidence type="ECO:0000313" key="3">
    <source>
        <dbReference type="Proteomes" id="UP001178507"/>
    </source>
</evidence>